<reference evidence="3" key="1">
    <citation type="journal article" date="2019" name="Int. J. Syst. Evol. Microbiol.">
        <title>The Global Catalogue of Microorganisms (GCM) 10K type strain sequencing project: providing services to taxonomists for standard genome sequencing and annotation.</title>
        <authorList>
            <consortium name="The Broad Institute Genomics Platform"/>
            <consortium name="The Broad Institute Genome Sequencing Center for Infectious Disease"/>
            <person name="Wu L."/>
            <person name="Ma J."/>
        </authorList>
    </citation>
    <scope>NUCLEOTIDE SEQUENCE [LARGE SCALE GENOMIC DNA]</scope>
    <source>
        <strain evidence="3">JCM 18302</strain>
    </source>
</reference>
<protein>
    <submittedName>
        <fullName evidence="2">Uncharacterized protein</fullName>
    </submittedName>
</protein>
<dbReference type="EMBL" id="BAABJO010000028">
    <property type="protein sequence ID" value="GAA5133985.1"/>
    <property type="molecule type" value="Genomic_DNA"/>
</dbReference>
<feature type="compositionally biased region" description="Basic and acidic residues" evidence="1">
    <location>
        <begin position="313"/>
        <end position="325"/>
    </location>
</feature>
<name>A0ABP9NUX1_9PSEU</name>
<evidence type="ECO:0000313" key="2">
    <source>
        <dbReference type="EMBL" id="GAA5133985.1"/>
    </source>
</evidence>
<proteinExistence type="predicted"/>
<feature type="region of interest" description="Disordered" evidence="1">
    <location>
        <begin position="295"/>
        <end position="331"/>
    </location>
</feature>
<comment type="caution">
    <text evidence="2">The sequence shown here is derived from an EMBL/GenBank/DDBJ whole genome shotgun (WGS) entry which is preliminary data.</text>
</comment>
<evidence type="ECO:0000256" key="1">
    <source>
        <dbReference type="SAM" id="MobiDB-lite"/>
    </source>
</evidence>
<keyword evidence="3" id="KW-1185">Reference proteome</keyword>
<accession>A0ABP9NUX1</accession>
<gene>
    <name evidence="2" type="ORF">GCM10023320_61060</name>
</gene>
<sequence>MRERVRKLQAQEWDLVNSWSDRALRVHLTSFVNLCARQWHDDHPMTTVLRRYREVIALLPDPRQLRTGSDFETRSLACVERLRPLIGDLAERDAAEVTFEQQERSRDPVLWIPPMTILGEAGPGWPFHLLCWNEANSLVEGVQTPYRAARHIATEAYHNPDDPFGLIPPMTELAERYEDQASTRKVTAADIRTTLSDFLSRAPWPISDSCACWIAQLRVVPGRPPSEAASAVGQCAARGTAAADRAEEYVRGESSIAATGAHLTLRQLEQRVLGALRAHGDRPVEYLHEIHAIAGQAMPSTSPRPTPGSKLRARGERQSALRDFHPISPAG</sequence>
<evidence type="ECO:0000313" key="3">
    <source>
        <dbReference type="Proteomes" id="UP001500804"/>
    </source>
</evidence>
<organism evidence="2 3">
    <name type="scientific">Pseudonocardia adelaidensis</name>
    <dbReference type="NCBI Taxonomy" id="648754"/>
    <lineage>
        <taxon>Bacteria</taxon>
        <taxon>Bacillati</taxon>
        <taxon>Actinomycetota</taxon>
        <taxon>Actinomycetes</taxon>
        <taxon>Pseudonocardiales</taxon>
        <taxon>Pseudonocardiaceae</taxon>
        <taxon>Pseudonocardia</taxon>
    </lineage>
</organism>
<dbReference type="Proteomes" id="UP001500804">
    <property type="component" value="Unassembled WGS sequence"/>
</dbReference>